<protein>
    <recommendedName>
        <fullName evidence="7">THAP-type domain-containing protein</fullName>
    </recommendedName>
</protein>
<dbReference type="PROSITE" id="PS50950">
    <property type="entry name" value="ZF_THAP"/>
    <property type="match status" value="1"/>
</dbReference>
<sequence length="217" mass="24442">MVRDSCCAITCGKDKDTNEGRSLHYPPKDAFVADIYRRFLKRSNTEYLSWKPPKRLCVCSDHFTADAFVNTGTDKKQLKSGKYPTLIAGNDITNHVLSATQAVLSPTSPASATATGLPYQPSNMKMFSFAPPPNGVESVINLSQEPRLYRPAFELRQENQDVETLKRRVLELESHAKMLLEERNSLEIQSTNNKRISSTSQYDFQSAIIEKIIKYSS</sequence>
<gene>
    <name evidence="8" type="ORF">ODALV1_LOCUS30373</name>
</gene>
<evidence type="ECO:0000256" key="6">
    <source>
        <dbReference type="SAM" id="Coils"/>
    </source>
</evidence>
<dbReference type="SMART" id="SM00980">
    <property type="entry name" value="THAP"/>
    <property type="match status" value="1"/>
</dbReference>
<keyword evidence="6" id="KW-0175">Coiled coil</keyword>
<evidence type="ECO:0000313" key="8">
    <source>
        <dbReference type="EMBL" id="CAL8145036.1"/>
    </source>
</evidence>
<evidence type="ECO:0000256" key="4">
    <source>
        <dbReference type="ARBA" id="ARBA00023125"/>
    </source>
</evidence>
<keyword evidence="1" id="KW-0479">Metal-binding</keyword>
<proteinExistence type="predicted"/>
<dbReference type="SUPFAM" id="SSF57716">
    <property type="entry name" value="Glucocorticoid receptor-like (DNA-binding domain)"/>
    <property type="match status" value="1"/>
</dbReference>
<accession>A0ABP1S6I5</accession>
<comment type="caution">
    <text evidence="8">The sequence shown here is derived from an EMBL/GenBank/DDBJ whole genome shotgun (WGS) entry which is preliminary data.</text>
</comment>
<dbReference type="PANTHER" id="PTHR46600">
    <property type="entry name" value="THAP DOMAIN-CONTAINING"/>
    <property type="match status" value="1"/>
</dbReference>
<dbReference type="Pfam" id="PF05485">
    <property type="entry name" value="THAP"/>
    <property type="match status" value="1"/>
</dbReference>
<reference evidence="8 9" key="1">
    <citation type="submission" date="2024-08" db="EMBL/GenBank/DDBJ databases">
        <authorList>
            <person name="Cucini C."/>
            <person name="Frati F."/>
        </authorList>
    </citation>
    <scope>NUCLEOTIDE SEQUENCE [LARGE SCALE GENOMIC DNA]</scope>
</reference>
<evidence type="ECO:0000313" key="9">
    <source>
        <dbReference type="Proteomes" id="UP001642540"/>
    </source>
</evidence>
<evidence type="ECO:0000256" key="5">
    <source>
        <dbReference type="PROSITE-ProRule" id="PRU00309"/>
    </source>
</evidence>
<feature type="domain" description="THAP-type" evidence="7">
    <location>
        <begin position="1"/>
        <end position="87"/>
    </location>
</feature>
<keyword evidence="3" id="KW-0862">Zinc</keyword>
<evidence type="ECO:0000256" key="2">
    <source>
        <dbReference type="ARBA" id="ARBA00022771"/>
    </source>
</evidence>
<keyword evidence="9" id="KW-1185">Reference proteome</keyword>
<evidence type="ECO:0000256" key="1">
    <source>
        <dbReference type="ARBA" id="ARBA00022723"/>
    </source>
</evidence>
<dbReference type="InterPro" id="IPR026516">
    <property type="entry name" value="THAP1/10"/>
</dbReference>
<organism evidence="8 9">
    <name type="scientific">Orchesella dallaii</name>
    <dbReference type="NCBI Taxonomy" id="48710"/>
    <lineage>
        <taxon>Eukaryota</taxon>
        <taxon>Metazoa</taxon>
        <taxon>Ecdysozoa</taxon>
        <taxon>Arthropoda</taxon>
        <taxon>Hexapoda</taxon>
        <taxon>Collembola</taxon>
        <taxon>Entomobryomorpha</taxon>
        <taxon>Entomobryoidea</taxon>
        <taxon>Orchesellidae</taxon>
        <taxon>Orchesellinae</taxon>
        <taxon>Orchesella</taxon>
    </lineage>
</organism>
<name>A0ABP1S6I5_9HEXA</name>
<keyword evidence="4 5" id="KW-0238">DNA-binding</keyword>
<evidence type="ECO:0000259" key="7">
    <source>
        <dbReference type="PROSITE" id="PS50950"/>
    </source>
</evidence>
<keyword evidence="2 5" id="KW-0863">Zinc-finger</keyword>
<dbReference type="PANTHER" id="PTHR46600:SF11">
    <property type="entry name" value="THAP DOMAIN-CONTAINING PROTEIN 10"/>
    <property type="match status" value="1"/>
</dbReference>
<dbReference type="InterPro" id="IPR006612">
    <property type="entry name" value="THAP_Znf"/>
</dbReference>
<dbReference type="Proteomes" id="UP001642540">
    <property type="component" value="Unassembled WGS sequence"/>
</dbReference>
<feature type="coiled-coil region" evidence="6">
    <location>
        <begin position="155"/>
        <end position="189"/>
    </location>
</feature>
<dbReference type="EMBL" id="CAXLJM020000162">
    <property type="protein sequence ID" value="CAL8145036.1"/>
    <property type="molecule type" value="Genomic_DNA"/>
</dbReference>
<evidence type="ECO:0000256" key="3">
    <source>
        <dbReference type="ARBA" id="ARBA00022833"/>
    </source>
</evidence>